<sequence length="65" mass="7070">MCFYPLLHRNGTNTGLRYPLTVVRSGPHSGSPMKEKTGLTLIAVSSLFEKAEGAGMEIISFLSTR</sequence>
<dbReference type="EMBL" id="AAYH02000044">
    <property type="protein sequence ID" value="EDO53962.1"/>
    <property type="molecule type" value="Genomic_DNA"/>
</dbReference>
<dbReference type="AlphaFoldDB" id="A0ABC9NB31"/>
<keyword evidence="2" id="KW-1185">Reference proteome</keyword>
<organism evidence="1 2">
    <name type="scientific">Bacteroides uniformis (strain ATCC 8492 / DSM 6597 / CCUG 4942 / CIP 103695 / JCM 5828 / KCTC 5204 / NCTC 13054 / VPI 0061)</name>
    <dbReference type="NCBI Taxonomy" id="411479"/>
    <lineage>
        <taxon>Bacteria</taxon>
        <taxon>Pseudomonadati</taxon>
        <taxon>Bacteroidota</taxon>
        <taxon>Bacteroidia</taxon>
        <taxon>Bacteroidales</taxon>
        <taxon>Bacteroidaceae</taxon>
        <taxon>Bacteroides</taxon>
    </lineage>
</organism>
<gene>
    <name evidence="1" type="ORF">BACUNI_02583</name>
</gene>
<comment type="caution">
    <text evidence="1">The sequence shown here is derived from an EMBL/GenBank/DDBJ whole genome shotgun (WGS) entry which is preliminary data.</text>
</comment>
<protein>
    <submittedName>
        <fullName evidence="1">Uncharacterized protein</fullName>
    </submittedName>
</protein>
<reference evidence="1" key="1">
    <citation type="submission" date="2007-06" db="EMBL/GenBank/DDBJ databases">
        <authorList>
            <person name="Fulton L."/>
            <person name="Clifton S."/>
            <person name="Fulton B."/>
            <person name="Xu J."/>
            <person name="Minx P."/>
            <person name="Pepin K.H."/>
            <person name="Johnson M."/>
            <person name="Thiruvilangam P."/>
            <person name="Bhonagiri V."/>
            <person name="Nash W.E."/>
            <person name="Mardis E.R."/>
            <person name="Wilson R.K."/>
        </authorList>
    </citation>
    <scope>NUCLEOTIDE SEQUENCE [LARGE SCALE GENOMIC DNA]</scope>
    <source>
        <strain evidence="1">ATCC 8492</strain>
    </source>
</reference>
<evidence type="ECO:0000313" key="1">
    <source>
        <dbReference type="EMBL" id="EDO53962.1"/>
    </source>
</evidence>
<dbReference type="Proteomes" id="UP000004110">
    <property type="component" value="Unassembled WGS sequence"/>
</dbReference>
<reference evidence="1" key="2">
    <citation type="submission" date="2013-11" db="EMBL/GenBank/DDBJ databases">
        <title>Draft genome sequence of Bacteroides uniformis (ATCC 8492).</title>
        <authorList>
            <person name="Sudarsanam P."/>
            <person name="Ley R."/>
            <person name="Guruge J."/>
            <person name="Turnbaugh P.J."/>
            <person name="Mahowald M."/>
            <person name="Liep D."/>
            <person name="Gordon J."/>
        </authorList>
    </citation>
    <scope>NUCLEOTIDE SEQUENCE</scope>
    <source>
        <strain evidence="1">ATCC 8492</strain>
    </source>
</reference>
<accession>A0ABC9NB31</accession>
<proteinExistence type="predicted"/>
<evidence type="ECO:0000313" key="2">
    <source>
        <dbReference type="Proteomes" id="UP000004110"/>
    </source>
</evidence>
<name>A0ABC9NB31_BACUC</name>